<comment type="caution">
    <text evidence="3">The sequence shown here is derived from an EMBL/GenBank/DDBJ whole genome shotgun (WGS) entry which is preliminary data.</text>
</comment>
<sequence length="264" mass="30106">MRRIYLTITMTVLLLAGGHCAFAKKSKTIEVETAKFEKSDSTAEVSVLVQWPVNGDKIIVDSLRHHINYLLGDELNRPDDVKAYGESLFESLSLDWHSVYDEMEPEERLGAFTRYYEITLEAQTNRYVTYFYRQHEYQGGVHGYTTEVGFTFRKSDGKQIKLLENTDSPELAKLVKEGIKSFFAGGPDKTMSDEEVLEFLFASEVDELDNIPLPLNAPYLSDTGVVFLYTQYEIAPYSSGIITFEIPFAKILPFLTKEAKDMIK</sequence>
<gene>
    <name evidence="3" type="ORF">E7102_00825</name>
</gene>
<feature type="chain" id="PRO_5037549510" evidence="1">
    <location>
        <begin position="22"/>
        <end position="264"/>
    </location>
</feature>
<evidence type="ECO:0000259" key="2">
    <source>
        <dbReference type="Pfam" id="PF11738"/>
    </source>
</evidence>
<dbReference type="InterPro" id="IPR021729">
    <property type="entry name" value="DUF3298"/>
</dbReference>
<evidence type="ECO:0000256" key="1">
    <source>
        <dbReference type="SAM" id="SignalP"/>
    </source>
</evidence>
<reference evidence="3" key="1">
    <citation type="submission" date="2019-04" db="EMBL/GenBank/DDBJ databases">
        <title>Evolution of Biomass-Degrading Anaerobic Consortia Revealed by Metagenomics.</title>
        <authorList>
            <person name="Peng X."/>
        </authorList>
    </citation>
    <scope>NUCLEOTIDE SEQUENCE</scope>
    <source>
        <strain evidence="3">SIG141</strain>
    </source>
</reference>
<dbReference type="Gene3D" id="3.90.640.20">
    <property type="entry name" value="Heat-shock cognate protein, ATPase"/>
    <property type="match status" value="1"/>
</dbReference>
<dbReference type="Gene3D" id="3.30.565.40">
    <property type="entry name" value="Fervidobacterium nodosum Rt17-B1 like"/>
    <property type="match status" value="1"/>
</dbReference>
<protein>
    <submittedName>
        <fullName evidence="3">DUF3298 domain-containing protein</fullName>
    </submittedName>
</protein>
<dbReference type="InterPro" id="IPR037126">
    <property type="entry name" value="PdaC/RsiV-like_sf"/>
</dbReference>
<feature type="signal peptide" evidence="1">
    <location>
        <begin position="1"/>
        <end position="21"/>
    </location>
</feature>
<dbReference type="AlphaFoldDB" id="A0A928BPP5"/>
<evidence type="ECO:0000313" key="4">
    <source>
        <dbReference type="Proteomes" id="UP000763088"/>
    </source>
</evidence>
<organism evidence="3 4">
    <name type="scientific">Xylanibacter ruminicola</name>
    <name type="common">Prevotella ruminicola</name>
    <dbReference type="NCBI Taxonomy" id="839"/>
    <lineage>
        <taxon>Bacteria</taxon>
        <taxon>Pseudomonadati</taxon>
        <taxon>Bacteroidota</taxon>
        <taxon>Bacteroidia</taxon>
        <taxon>Bacteroidales</taxon>
        <taxon>Prevotellaceae</taxon>
        <taxon>Xylanibacter</taxon>
    </lineage>
</organism>
<name>A0A928BPP5_XYLRU</name>
<evidence type="ECO:0000313" key="3">
    <source>
        <dbReference type="EMBL" id="MBE6265004.1"/>
    </source>
</evidence>
<dbReference type="EMBL" id="SUYD01000001">
    <property type="protein sequence ID" value="MBE6265004.1"/>
    <property type="molecule type" value="Genomic_DNA"/>
</dbReference>
<feature type="domain" description="DUF3298" evidence="2">
    <location>
        <begin position="207"/>
        <end position="248"/>
    </location>
</feature>
<dbReference type="Pfam" id="PF11738">
    <property type="entry name" value="DUF3298"/>
    <property type="match status" value="1"/>
</dbReference>
<dbReference type="Proteomes" id="UP000763088">
    <property type="component" value="Unassembled WGS sequence"/>
</dbReference>
<accession>A0A928BPP5</accession>
<proteinExistence type="predicted"/>
<keyword evidence="1" id="KW-0732">Signal</keyword>